<evidence type="ECO:0000313" key="6">
    <source>
        <dbReference type="EMBL" id="KMZ56450.1"/>
    </source>
</evidence>
<reference evidence="7" key="1">
    <citation type="journal article" date="2016" name="Nature">
        <title>The genome of the seagrass Zostera marina reveals angiosperm adaptation to the sea.</title>
        <authorList>
            <person name="Olsen J.L."/>
            <person name="Rouze P."/>
            <person name="Verhelst B."/>
            <person name="Lin Y.-C."/>
            <person name="Bayer T."/>
            <person name="Collen J."/>
            <person name="Dattolo E."/>
            <person name="De Paoli E."/>
            <person name="Dittami S."/>
            <person name="Maumus F."/>
            <person name="Michel G."/>
            <person name="Kersting A."/>
            <person name="Lauritano C."/>
            <person name="Lohaus R."/>
            <person name="Toepel M."/>
            <person name="Tonon T."/>
            <person name="Vanneste K."/>
            <person name="Amirebrahimi M."/>
            <person name="Brakel J."/>
            <person name="Bostroem C."/>
            <person name="Chovatia M."/>
            <person name="Grimwood J."/>
            <person name="Jenkins J.W."/>
            <person name="Jueterbock A."/>
            <person name="Mraz A."/>
            <person name="Stam W.T."/>
            <person name="Tice H."/>
            <person name="Bornberg-Bauer E."/>
            <person name="Green P.J."/>
            <person name="Pearson G.A."/>
            <person name="Procaccini G."/>
            <person name="Duarte C.M."/>
            <person name="Schmutz J."/>
            <person name="Reusch T.B.H."/>
            <person name="Van de Peer Y."/>
        </authorList>
    </citation>
    <scope>NUCLEOTIDE SEQUENCE [LARGE SCALE GENOMIC DNA]</scope>
    <source>
        <strain evidence="7">cv. Finnish</strain>
    </source>
</reference>
<feature type="region of interest" description="Disordered" evidence="4">
    <location>
        <begin position="96"/>
        <end position="120"/>
    </location>
</feature>
<proteinExistence type="predicted"/>
<keyword evidence="3" id="KW-0539">Nucleus</keyword>
<dbReference type="GO" id="GO:0003700">
    <property type="term" value="F:DNA-binding transcription factor activity"/>
    <property type="evidence" value="ECO:0007669"/>
    <property type="project" value="InterPro"/>
</dbReference>
<dbReference type="EMBL" id="LFYR01002184">
    <property type="protein sequence ID" value="KMZ56450.1"/>
    <property type="molecule type" value="Genomic_DNA"/>
</dbReference>
<dbReference type="GO" id="GO:0003677">
    <property type="term" value="F:DNA binding"/>
    <property type="evidence" value="ECO:0000318"/>
    <property type="project" value="GO_Central"/>
</dbReference>
<gene>
    <name evidence="6" type="ORF">ZOSMA_95G00450</name>
</gene>
<evidence type="ECO:0000259" key="5">
    <source>
        <dbReference type="PROSITE" id="PS50217"/>
    </source>
</evidence>
<dbReference type="Pfam" id="PF00170">
    <property type="entry name" value="bZIP_1"/>
    <property type="match status" value="1"/>
</dbReference>
<dbReference type="FunFam" id="1.20.5.170:FF:000086">
    <property type="entry name" value="Transcription factor VIP1"/>
    <property type="match status" value="1"/>
</dbReference>
<dbReference type="AlphaFoldDB" id="A0A0K9NKF1"/>
<evidence type="ECO:0000256" key="1">
    <source>
        <dbReference type="ARBA" id="ARBA00023015"/>
    </source>
</evidence>
<sequence>MATHADWQRAATSWVDEFLDVSSANKKNVHWKEKISGMEEKECDASRERSGSNKREAPGNYDDDVDEDDNRYQHRHQRLRLRRLLCDHDDEQVTSMLTESVPTSEDTNSEGANGNEKGEEDFFKMPSTVAKNSATEIVKNESQIIDPKRIKRILANRQSAQRSRIRKVQYISELERSVSSLQTQVSVLSPRVAYLDHQRSALTVGNSALRQRIVTLAHEKIFKDGK</sequence>
<evidence type="ECO:0000256" key="4">
    <source>
        <dbReference type="SAM" id="MobiDB-lite"/>
    </source>
</evidence>
<dbReference type="PANTHER" id="PTHR46391:SF35">
    <property type="entry name" value="BASIC LEUCINE ZIPPER 34-LIKE ISOFORM X1"/>
    <property type="match status" value="1"/>
</dbReference>
<keyword evidence="2" id="KW-0804">Transcription</keyword>
<feature type="domain" description="BZIP" evidence="5">
    <location>
        <begin position="146"/>
        <end position="202"/>
    </location>
</feature>
<dbReference type="InterPro" id="IPR044759">
    <property type="entry name" value="bZIP_RF2"/>
</dbReference>
<protein>
    <submittedName>
        <fullName evidence="6">BZIP transcription factor family protein</fullName>
    </submittedName>
</protein>
<evidence type="ECO:0000256" key="3">
    <source>
        <dbReference type="ARBA" id="ARBA00023242"/>
    </source>
</evidence>
<keyword evidence="1" id="KW-0805">Transcription regulation</keyword>
<feature type="compositionally biased region" description="Polar residues" evidence="4">
    <location>
        <begin position="96"/>
        <end position="112"/>
    </location>
</feature>
<dbReference type="GO" id="GO:0005634">
    <property type="term" value="C:nucleus"/>
    <property type="evidence" value="ECO:0000318"/>
    <property type="project" value="GO_Central"/>
</dbReference>
<dbReference type="Gene3D" id="1.20.5.170">
    <property type="match status" value="1"/>
</dbReference>
<dbReference type="InterPro" id="IPR004827">
    <property type="entry name" value="bZIP"/>
</dbReference>
<evidence type="ECO:0000313" key="7">
    <source>
        <dbReference type="Proteomes" id="UP000036987"/>
    </source>
</evidence>
<dbReference type="PROSITE" id="PS00036">
    <property type="entry name" value="BZIP_BASIC"/>
    <property type="match status" value="1"/>
</dbReference>
<dbReference type="CDD" id="cd14703">
    <property type="entry name" value="bZIP_plant_RF2"/>
    <property type="match status" value="1"/>
</dbReference>
<dbReference type="Proteomes" id="UP000036987">
    <property type="component" value="Unassembled WGS sequence"/>
</dbReference>
<name>A0A0K9NKF1_ZOSMR</name>
<dbReference type="OrthoDB" id="1435597at2759"/>
<feature type="compositionally biased region" description="Basic and acidic residues" evidence="4">
    <location>
        <begin position="30"/>
        <end position="57"/>
    </location>
</feature>
<dbReference type="PROSITE" id="PS50217">
    <property type="entry name" value="BZIP"/>
    <property type="match status" value="1"/>
</dbReference>
<organism evidence="6 7">
    <name type="scientific">Zostera marina</name>
    <name type="common">Eelgrass</name>
    <dbReference type="NCBI Taxonomy" id="29655"/>
    <lineage>
        <taxon>Eukaryota</taxon>
        <taxon>Viridiplantae</taxon>
        <taxon>Streptophyta</taxon>
        <taxon>Embryophyta</taxon>
        <taxon>Tracheophyta</taxon>
        <taxon>Spermatophyta</taxon>
        <taxon>Magnoliopsida</taxon>
        <taxon>Liliopsida</taxon>
        <taxon>Zosteraceae</taxon>
        <taxon>Zostera</taxon>
    </lineage>
</organism>
<dbReference type="InterPro" id="IPR046347">
    <property type="entry name" value="bZIP_sf"/>
</dbReference>
<accession>A0A0K9NKF1</accession>
<dbReference type="SUPFAM" id="SSF57959">
    <property type="entry name" value="Leucine zipper domain"/>
    <property type="match status" value="1"/>
</dbReference>
<dbReference type="SMART" id="SM00338">
    <property type="entry name" value="BRLZ"/>
    <property type="match status" value="1"/>
</dbReference>
<comment type="caution">
    <text evidence="6">The sequence shown here is derived from an EMBL/GenBank/DDBJ whole genome shotgun (WGS) entry which is preliminary data.</text>
</comment>
<dbReference type="InterPro" id="IPR052483">
    <property type="entry name" value="bZIP_transcription_regulators"/>
</dbReference>
<dbReference type="GO" id="GO:0045893">
    <property type="term" value="P:positive regulation of DNA-templated transcription"/>
    <property type="evidence" value="ECO:0000318"/>
    <property type="project" value="GO_Central"/>
</dbReference>
<keyword evidence="7" id="KW-1185">Reference proteome</keyword>
<feature type="region of interest" description="Disordered" evidence="4">
    <location>
        <begin position="29"/>
        <end position="70"/>
    </location>
</feature>
<evidence type="ECO:0000256" key="2">
    <source>
        <dbReference type="ARBA" id="ARBA00023163"/>
    </source>
</evidence>
<dbReference type="PANTHER" id="PTHR46391">
    <property type="entry name" value="BASIC LEUCINE ZIPPER 34"/>
    <property type="match status" value="1"/>
</dbReference>